<dbReference type="CDD" id="cd02440">
    <property type="entry name" value="AdoMet_MTases"/>
    <property type="match status" value="1"/>
</dbReference>
<keyword evidence="3" id="KW-1185">Reference proteome</keyword>
<protein>
    <submittedName>
        <fullName evidence="2">Trans-aconitate methyltransferase</fullName>
    </submittedName>
</protein>
<dbReference type="GO" id="GO:0032259">
    <property type="term" value="P:methylation"/>
    <property type="evidence" value="ECO:0007669"/>
    <property type="project" value="UniProtKB-KW"/>
</dbReference>
<keyword evidence="2" id="KW-0808">Transferase</keyword>
<sequence length="258" mass="29257">MQQPTKIWNADLYDQSHSFVYKYGEDLLGLLEAEPGMRILDIGCGTGHLTAKIAESGADIVGIDKSSTMVEQAKKLFPHLLFEVQDAANFQFIQPFDAVFSNATLHWILNKEEAAICMFRNLTRGGKLVLEMGGKGNVQQICDAIKTVLTEKGYLKNAEINFWYFPSLSEYTYLLEKTGFRVLLAAHFDRETELADPETGMYDWIKMFGGNYFVGLSDSETEQVIAAAVELLWKTNHRNGKWYGDYKRLRIVAVKEND</sequence>
<dbReference type="HOGENOM" id="CLU_037990_5_3_10"/>
<reference evidence="2" key="1">
    <citation type="submission" date="2012-02" db="EMBL/GenBank/DDBJ databases">
        <title>The complete genome of Solitalea canadensis DSM 3403.</title>
        <authorList>
            <consortium name="US DOE Joint Genome Institute (JGI-PGF)"/>
            <person name="Lucas S."/>
            <person name="Copeland A."/>
            <person name="Lapidus A."/>
            <person name="Glavina del Rio T."/>
            <person name="Dalin E."/>
            <person name="Tice H."/>
            <person name="Bruce D."/>
            <person name="Goodwin L."/>
            <person name="Pitluck S."/>
            <person name="Peters L."/>
            <person name="Ovchinnikova G."/>
            <person name="Lu M."/>
            <person name="Kyrpides N."/>
            <person name="Mavromatis K."/>
            <person name="Ivanova N."/>
            <person name="Brettin T."/>
            <person name="Detter J.C."/>
            <person name="Han C."/>
            <person name="Larimer F."/>
            <person name="Land M."/>
            <person name="Hauser L."/>
            <person name="Markowitz V."/>
            <person name="Cheng J.-F."/>
            <person name="Hugenholtz P."/>
            <person name="Woyke T."/>
            <person name="Wu D."/>
            <person name="Spring S."/>
            <person name="Schroeder M."/>
            <person name="Kopitz M."/>
            <person name="Brambilla E."/>
            <person name="Klenk H.-P."/>
            <person name="Eisen J.A."/>
        </authorList>
    </citation>
    <scope>NUCLEOTIDE SEQUENCE</scope>
    <source>
        <strain evidence="2">DSM 3403</strain>
    </source>
</reference>
<dbReference type="PANTHER" id="PTHR43861:SF1">
    <property type="entry name" value="TRANS-ACONITATE 2-METHYLTRANSFERASE"/>
    <property type="match status" value="1"/>
</dbReference>
<feature type="domain" description="Methyltransferase" evidence="1">
    <location>
        <begin position="34"/>
        <end position="134"/>
    </location>
</feature>
<dbReference type="InterPro" id="IPR029063">
    <property type="entry name" value="SAM-dependent_MTases_sf"/>
</dbReference>
<evidence type="ECO:0000313" key="3">
    <source>
        <dbReference type="Proteomes" id="UP000007590"/>
    </source>
</evidence>
<evidence type="ECO:0000259" key="1">
    <source>
        <dbReference type="Pfam" id="PF13847"/>
    </source>
</evidence>
<name>H8KNI2_SOLCM</name>
<organism evidence="2 3">
    <name type="scientific">Solitalea canadensis (strain ATCC 29591 / DSM 3403 / JCM 21819 / LMG 8368 / NBRC 15130 / NCIMB 12057 / USAM 9D)</name>
    <name type="common">Flexibacter canadensis</name>
    <dbReference type="NCBI Taxonomy" id="929556"/>
    <lineage>
        <taxon>Bacteria</taxon>
        <taxon>Pseudomonadati</taxon>
        <taxon>Bacteroidota</taxon>
        <taxon>Sphingobacteriia</taxon>
        <taxon>Sphingobacteriales</taxon>
        <taxon>Sphingobacteriaceae</taxon>
        <taxon>Solitalea</taxon>
    </lineage>
</organism>
<dbReference type="SUPFAM" id="SSF53335">
    <property type="entry name" value="S-adenosyl-L-methionine-dependent methyltransferases"/>
    <property type="match status" value="1"/>
</dbReference>
<dbReference type="InterPro" id="IPR025714">
    <property type="entry name" value="Methyltranfer_dom"/>
</dbReference>
<dbReference type="RefSeq" id="WP_014681207.1">
    <property type="nucleotide sequence ID" value="NC_017770.1"/>
</dbReference>
<dbReference type="EMBL" id="CP003349">
    <property type="protein sequence ID" value="AFD07980.1"/>
    <property type="molecule type" value="Genomic_DNA"/>
</dbReference>
<evidence type="ECO:0000313" key="2">
    <source>
        <dbReference type="EMBL" id="AFD07980.1"/>
    </source>
</evidence>
<keyword evidence="2" id="KW-0489">Methyltransferase</keyword>
<gene>
    <name evidence="2" type="ordered locus">Solca_2961</name>
</gene>
<dbReference type="GO" id="GO:0008168">
    <property type="term" value="F:methyltransferase activity"/>
    <property type="evidence" value="ECO:0007669"/>
    <property type="project" value="UniProtKB-KW"/>
</dbReference>
<accession>H8KNI2</accession>
<proteinExistence type="predicted"/>
<dbReference type="Proteomes" id="UP000007590">
    <property type="component" value="Chromosome"/>
</dbReference>
<dbReference type="Pfam" id="PF13847">
    <property type="entry name" value="Methyltransf_31"/>
    <property type="match status" value="1"/>
</dbReference>
<dbReference type="eggNOG" id="COG4106">
    <property type="taxonomic scope" value="Bacteria"/>
</dbReference>
<dbReference type="Gene3D" id="3.40.50.150">
    <property type="entry name" value="Vaccinia Virus protein VP39"/>
    <property type="match status" value="1"/>
</dbReference>
<dbReference type="OrthoDB" id="9789123at2"/>
<dbReference type="AlphaFoldDB" id="H8KNI2"/>
<dbReference type="PANTHER" id="PTHR43861">
    <property type="entry name" value="TRANS-ACONITATE 2-METHYLTRANSFERASE-RELATED"/>
    <property type="match status" value="1"/>
</dbReference>
<dbReference type="KEGG" id="scn:Solca_2961"/>